<sequence length="212" mass="22594">MLPWRPAEIRVRRGQPVLAKRVWLLLACFAKLGVAQTEDPREALAADDACAAGSCSLGLLQVEASQEVEGGSYWQGVRETGTTCMFSNCPGRLSPVDCHHWRCVCKEGNRYNPADGGACVPNDSASARRMTGSTCYLSGCPLELGKTQCVGHECVCFAGFEFQKGACVRVHDGSARKAVGRNGCEHHPNCAALGLHGACCPNPIGHVLQCCS</sequence>
<feature type="chain" id="PRO_5032506943" description="EB domain-containing protein" evidence="1">
    <location>
        <begin position="36"/>
        <end position="212"/>
    </location>
</feature>
<name>A0A812I8C9_9DINO</name>
<dbReference type="OrthoDB" id="413081at2759"/>
<accession>A0A812I8C9</accession>
<evidence type="ECO:0000313" key="2">
    <source>
        <dbReference type="EMBL" id="CAE7022979.1"/>
    </source>
</evidence>
<dbReference type="EMBL" id="CAJNDS010000180">
    <property type="protein sequence ID" value="CAE7022979.1"/>
    <property type="molecule type" value="Genomic_DNA"/>
</dbReference>
<evidence type="ECO:0008006" key="4">
    <source>
        <dbReference type="Google" id="ProtNLM"/>
    </source>
</evidence>
<comment type="caution">
    <text evidence="2">The sequence shown here is derived from an EMBL/GenBank/DDBJ whole genome shotgun (WGS) entry which is preliminary data.</text>
</comment>
<feature type="signal peptide" evidence="1">
    <location>
        <begin position="1"/>
        <end position="35"/>
    </location>
</feature>
<evidence type="ECO:0000256" key="1">
    <source>
        <dbReference type="SAM" id="SignalP"/>
    </source>
</evidence>
<organism evidence="2 3">
    <name type="scientific">Symbiodinium natans</name>
    <dbReference type="NCBI Taxonomy" id="878477"/>
    <lineage>
        <taxon>Eukaryota</taxon>
        <taxon>Sar</taxon>
        <taxon>Alveolata</taxon>
        <taxon>Dinophyceae</taxon>
        <taxon>Suessiales</taxon>
        <taxon>Symbiodiniaceae</taxon>
        <taxon>Symbiodinium</taxon>
    </lineage>
</organism>
<proteinExistence type="predicted"/>
<dbReference type="AlphaFoldDB" id="A0A812I8C9"/>
<evidence type="ECO:0000313" key="3">
    <source>
        <dbReference type="Proteomes" id="UP000604046"/>
    </source>
</evidence>
<gene>
    <name evidence="2" type="ORF">SNAT2548_LOCUS2971</name>
</gene>
<keyword evidence="1" id="KW-0732">Signal</keyword>
<keyword evidence="3" id="KW-1185">Reference proteome</keyword>
<protein>
    <recommendedName>
        <fullName evidence="4">EB domain-containing protein</fullName>
    </recommendedName>
</protein>
<reference evidence="2" key="1">
    <citation type="submission" date="2021-02" db="EMBL/GenBank/DDBJ databases">
        <authorList>
            <person name="Dougan E. K."/>
            <person name="Rhodes N."/>
            <person name="Thang M."/>
            <person name="Chan C."/>
        </authorList>
    </citation>
    <scope>NUCLEOTIDE SEQUENCE</scope>
</reference>
<dbReference type="Proteomes" id="UP000604046">
    <property type="component" value="Unassembled WGS sequence"/>
</dbReference>